<dbReference type="SUPFAM" id="SSF53474">
    <property type="entry name" value="alpha/beta-Hydrolases"/>
    <property type="match status" value="1"/>
</dbReference>
<keyword evidence="5" id="KW-1185">Reference proteome</keyword>
<name>A0A974WDR2_9NOCA</name>
<protein>
    <submittedName>
        <fullName evidence="4">Alpha/beta hydrolase</fullName>
    </submittedName>
</protein>
<dbReference type="Proteomes" id="UP000662986">
    <property type="component" value="Chromosome"/>
</dbReference>
<sequence length="300" mass="32259">MASTQSLFLRDLYTEWLGRMDGMDLPTMRDLFEEWHLATIEPSGVTYEEVDAAGVPAVWADPVDGASDRVLVFTHGGGFVVGSRHSHRKLAGHLAKAVGARALVIDYRRAPEHRFPAQIDDAVTVHGWLLDQGFTPEHIANVGDSAGGNLAVSTPLKLAALGKPLPAAVVALSPWLDMELSGETLDTNDGTDALVKRAVLQGMIDSFLSGPGDATDPFANPLLADYTGFPPVYISVGGHETLLDDARRLAELTEKAEIETVLDVVPEQQHVFHFCAGRAPEADDAIARIAAWLRPKLGLS</sequence>
<accession>A0A974WDR2</accession>
<dbReference type="InterPro" id="IPR050300">
    <property type="entry name" value="GDXG_lipolytic_enzyme"/>
</dbReference>
<dbReference type="GO" id="GO:0016787">
    <property type="term" value="F:hydrolase activity"/>
    <property type="evidence" value="ECO:0007669"/>
    <property type="project" value="UniProtKB-KW"/>
</dbReference>
<evidence type="ECO:0000313" key="5">
    <source>
        <dbReference type="Proteomes" id="UP000662986"/>
    </source>
</evidence>
<dbReference type="PANTHER" id="PTHR48081">
    <property type="entry name" value="AB HYDROLASE SUPERFAMILY PROTEIN C4A8.06C"/>
    <property type="match status" value="1"/>
</dbReference>
<reference evidence="4 5" key="1">
    <citation type="journal article" date="2021" name="Microbiol. Resour. Announc.">
        <title>Complete Genome Sequences of Two Rhodococcus sp. Strains with Large and Linear Chromosomes, Isolated from Apple Rhizosphere.</title>
        <authorList>
            <person name="Benning S."/>
            <person name="Brugnone N."/>
            <person name="Siani R."/>
            <person name="Kublik S."/>
            <person name="Schloter M."/>
            <person name="Rad V."/>
        </authorList>
    </citation>
    <scope>NUCLEOTIDE SEQUENCE [LARGE SCALE GENOMIC DNA]</scope>
    <source>
        <strain evidence="4 5">R79</strain>
    </source>
</reference>
<dbReference type="Pfam" id="PF07859">
    <property type="entry name" value="Abhydrolase_3"/>
    <property type="match status" value="1"/>
</dbReference>
<keyword evidence="2 4" id="KW-0378">Hydrolase</keyword>
<proteinExistence type="inferred from homology"/>
<gene>
    <name evidence="4" type="ORF">JWS13_42110</name>
</gene>
<feature type="domain" description="Alpha/beta hydrolase fold-3" evidence="3">
    <location>
        <begin position="71"/>
        <end position="273"/>
    </location>
</feature>
<evidence type="ECO:0000256" key="1">
    <source>
        <dbReference type="ARBA" id="ARBA00010515"/>
    </source>
</evidence>
<evidence type="ECO:0000259" key="3">
    <source>
        <dbReference type="Pfam" id="PF07859"/>
    </source>
</evidence>
<dbReference type="RefSeq" id="WP_206011006.1">
    <property type="nucleotide sequence ID" value="NZ_CP070619.1"/>
</dbReference>
<reference evidence="4 5" key="2">
    <citation type="journal article" date="2022" name="Arch. Microbiol.">
        <title>Rhodococcus pseudokoreensis sp. nov. isolated from the rhizosphere of young M26 apple rootstocks.</title>
        <authorList>
            <person name="Kampfer P."/>
            <person name="Glaeser S.P."/>
            <person name="Blom J."/>
            <person name="Wolf J."/>
            <person name="Benning S."/>
            <person name="Schloter M."/>
            <person name="Neumann-Schaal M."/>
        </authorList>
    </citation>
    <scope>NUCLEOTIDE SEQUENCE [LARGE SCALE GENOMIC DNA]</scope>
    <source>
        <strain evidence="4 5">R79</strain>
    </source>
</reference>
<dbReference type="Gene3D" id="3.40.50.1820">
    <property type="entry name" value="alpha/beta hydrolase"/>
    <property type="match status" value="1"/>
</dbReference>
<comment type="similarity">
    <text evidence="1">Belongs to the 'GDXG' lipolytic enzyme family.</text>
</comment>
<evidence type="ECO:0000313" key="4">
    <source>
        <dbReference type="EMBL" id="QSE94743.1"/>
    </source>
</evidence>
<evidence type="ECO:0000256" key="2">
    <source>
        <dbReference type="ARBA" id="ARBA00022801"/>
    </source>
</evidence>
<dbReference type="InterPro" id="IPR029058">
    <property type="entry name" value="AB_hydrolase_fold"/>
</dbReference>
<organism evidence="4 5">
    <name type="scientific">Rhodococcus pseudokoreensis</name>
    <dbReference type="NCBI Taxonomy" id="2811421"/>
    <lineage>
        <taxon>Bacteria</taxon>
        <taxon>Bacillati</taxon>
        <taxon>Actinomycetota</taxon>
        <taxon>Actinomycetes</taxon>
        <taxon>Mycobacteriales</taxon>
        <taxon>Nocardiaceae</taxon>
        <taxon>Rhodococcus</taxon>
    </lineage>
</organism>
<dbReference type="EMBL" id="CP070619">
    <property type="protein sequence ID" value="QSE94743.1"/>
    <property type="molecule type" value="Genomic_DNA"/>
</dbReference>
<dbReference type="InterPro" id="IPR013094">
    <property type="entry name" value="AB_hydrolase_3"/>
</dbReference>
<dbReference type="PANTHER" id="PTHR48081:SF30">
    <property type="entry name" value="ACETYL-HYDROLASE LIPR-RELATED"/>
    <property type="match status" value="1"/>
</dbReference>